<dbReference type="GO" id="GO:0019646">
    <property type="term" value="P:aerobic electron transport chain"/>
    <property type="evidence" value="ECO:0007669"/>
    <property type="project" value="InterPro"/>
</dbReference>
<comment type="subunit">
    <text evidence="7">Homodimer.</text>
</comment>
<dbReference type="RefSeq" id="WP_181023797.1">
    <property type="nucleotide sequence ID" value="NZ_FNUX01000014.1"/>
</dbReference>
<feature type="domain" description="High potential iron-sulfur proteins family profile" evidence="8">
    <location>
        <begin position="28"/>
        <end position="93"/>
    </location>
</feature>
<dbReference type="Gene3D" id="4.10.490.10">
    <property type="entry name" value="High potential iron-sulphur protein"/>
    <property type="match status" value="1"/>
</dbReference>
<evidence type="ECO:0000256" key="1">
    <source>
        <dbReference type="ARBA" id="ARBA00022448"/>
    </source>
</evidence>
<evidence type="ECO:0000259" key="8">
    <source>
        <dbReference type="PROSITE" id="PS51373"/>
    </source>
</evidence>
<keyword evidence="1 7" id="KW-0813">Transport</keyword>
<keyword evidence="4 7" id="KW-0249">Electron transport</keyword>
<comment type="similarity">
    <text evidence="7">Belongs to the high-potential iron-sulfur protein (HiPIP) family.</text>
</comment>
<evidence type="ECO:0000256" key="6">
    <source>
        <dbReference type="ARBA" id="ARBA00023014"/>
    </source>
</evidence>
<keyword evidence="5 7" id="KW-0408">Iron</keyword>
<gene>
    <name evidence="9" type="ORF">SAMN05216334_11449</name>
</gene>
<reference evidence="9 10" key="1">
    <citation type="submission" date="2016-10" db="EMBL/GenBank/DDBJ databases">
        <authorList>
            <person name="de Groot N.N."/>
        </authorList>
    </citation>
    <scope>NUCLEOTIDE SEQUENCE [LARGE SCALE GENOMIC DNA]</scope>
    <source>
        <strain evidence="9 10">Nm13</strain>
    </source>
</reference>
<name>A0A1H5VTX2_9PROT</name>
<dbReference type="PROSITE" id="PS51373">
    <property type="entry name" value="HIPIP"/>
    <property type="match status" value="1"/>
</dbReference>
<dbReference type="Pfam" id="PF01355">
    <property type="entry name" value="HIPIP"/>
    <property type="match status" value="1"/>
</dbReference>
<dbReference type="GO" id="GO:0046872">
    <property type="term" value="F:metal ion binding"/>
    <property type="evidence" value="ECO:0007669"/>
    <property type="project" value="UniProtKB-KW"/>
</dbReference>
<comment type="function">
    <text evidence="7">Specific class of high-redox-potential 4Fe-4S ferredoxins. Functions in anaerobic electron transport in most purple and in some other photosynthetic bacteria and in at least one genus (Paracoccus) of halophilic, denitrifying bacteria.</text>
</comment>
<sequence>MTNHSQKKFSRRRIMKFMALGVTIPIFDILMNHVHASKASKESMQYRDEPNGKEQCNNCMQFIPGKTPEAPGGCRVVEGSINPQGWCVAYTRK</sequence>
<organism evidence="9 10">
    <name type="scientific">Nitrosomonas ureae</name>
    <dbReference type="NCBI Taxonomy" id="44577"/>
    <lineage>
        <taxon>Bacteria</taxon>
        <taxon>Pseudomonadati</taxon>
        <taxon>Pseudomonadota</taxon>
        <taxon>Betaproteobacteria</taxon>
        <taxon>Nitrosomonadales</taxon>
        <taxon>Nitrosomonadaceae</taxon>
        <taxon>Nitrosomonas</taxon>
    </lineage>
</organism>
<dbReference type="GO" id="GO:0009055">
    <property type="term" value="F:electron transfer activity"/>
    <property type="evidence" value="ECO:0007669"/>
    <property type="project" value="InterPro"/>
</dbReference>
<evidence type="ECO:0000256" key="3">
    <source>
        <dbReference type="ARBA" id="ARBA00022723"/>
    </source>
</evidence>
<evidence type="ECO:0000313" key="10">
    <source>
        <dbReference type="Proteomes" id="UP000236753"/>
    </source>
</evidence>
<dbReference type="SUPFAM" id="SSF57652">
    <property type="entry name" value="HIPIP (high potential iron protein)"/>
    <property type="match status" value="1"/>
</dbReference>
<dbReference type="EMBL" id="FNUX01000014">
    <property type="protein sequence ID" value="SEF90583.1"/>
    <property type="molecule type" value="Genomic_DNA"/>
</dbReference>
<dbReference type="GO" id="GO:0051539">
    <property type="term" value="F:4 iron, 4 sulfur cluster binding"/>
    <property type="evidence" value="ECO:0007669"/>
    <property type="project" value="UniProtKB-KW"/>
</dbReference>
<protein>
    <recommendedName>
        <fullName evidence="7">High-potential iron-sulfur protein</fullName>
        <shortName evidence="7">HiPIP</shortName>
    </recommendedName>
</protein>
<dbReference type="AlphaFoldDB" id="A0A1H5VTX2"/>
<accession>A0A1H5VTX2</accession>
<keyword evidence="2 7" id="KW-0004">4Fe-4S</keyword>
<evidence type="ECO:0000256" key="4">
    <source>
        <dbReference type="ARBA" id="ARBA00022982"/>
    </source>
</evidence>
<evidence type="ECO:0000256" key="5">
    <source>
        <dbReference type="ARBA" id="ARBA00023004"/>
    </source>
</evidence>
<dbReference type="Proteomes" id="UP000236753">
    <property type="component" value="Unassembled WGS sequence"/>
</dbReference>
<dbReference type="InterPro" id="IPR000170">
    <property type="entry name" value="High_potential_FeS_prot"/>
</dbReference>
<evidence type="ECO:0000313" key="9">
    <source>
        <dbReference type="EMBL" id="SEF90583.1"/>
    </source>
</evidence>
<keyword evidence="6 7" id="KW-0411">Iron-sulfur</keyword>
<keyword evidence="3 7" id="KW-0479">Metal-binding</keyword>
<evidence type="ECO:0000256" key="2">
    <source>
        <dbReference type="ARBA" id="ARBA00022485"/>
    </source>
</evidence>
<dbReference type="InterPro" id="IPR036369">
    <property type="entry name" value="HIPIP_sf"/>
</dbReference>
<proteinExistence type="inferred from homology"/>
<evidence type="ECO:0000256" key="7">
    <source>
        <dbReference type="RuleBase" id="RU000620"/>
    </source>
</evidence>